<protein>
    <recommendedName>
        <fullName evidence="4">ATPase AAA-type core domain-containing protein</fullName>
    </recommendedName>
</protein>
<keyword evidence="2" id="KW-0547">Nucleotide-binding</keyword>
<dbReference type="Proteomes" id="UP000664859">
    <property type="component" value="Unassembled WGS sequence"/>
</dbReference>
<evidence type="ECO:0000256" key="2">
    <source>
        <dbReference type="ARBA" id="ARBA00022741"/>
    </source>
</evidence>
<keyword evidence="3" id="KW-0067">ATP-binding</keyword>
<dbReference type="PRINTS" id="PR00819">
    <property type="entry name" value="CBXCFQXSUPER"/>
</dbReference>
<dbReference type="SUPFAM" id="SSF52540">
    <property type="entry name" value="P-loop containing nucleoside triphosphate hydrolases"/>
    <property type="match status" value="1"/>
</dbReference>
<evidence type="ECO:0000256" key="1">
    <source>
        <dbReference type="ARBA" id="ARBA00010378"/>
    </source>
</evidence>
<evidence type="ECO:0000313" key="5">
    <source>
        <dbReference type="EMBL" id="KAG5175821.1"/>
    </source>
</evidence>
<organism evidence="5 6">
    <name type="scientific">Tribonema minus</name>
    <dbReference type="NCBI Taxonomy" id="303371"/>
    <lineage>
        <taxon>Eukaryota</taxon>
        <taxon>Sar</taxon>
        <taxon>Stramenopiles</taxon>
        <taxon>Ochrophyta</taxon>
        <taxon>PX clade</taxon>
        <taxon>Xanthophyceae</taxon>
        <taxon>Tribonematales</taxon>
        <taxon>Tribonemataceae</taxon>
        <taxon>Tribonema</taxon>
    </lineage>
</organism>
<feature type="domain" description="ATPase AAA-type core" evidence="4">
    <location>
        <begin position="31"/>
        <end position="120"/>
    </location>
</feature>
<dbReference type="GO" id="GO:0005524">
    <property type="term" value="F:ATP binding"/>
    <property type="evidence" value="ECO:0007669"/>
    <property type="project" value="UniProtKB-KW"/>
</dbReference>
<evidence type="ECO:0000256" key="3">
    <source>
        <dbReference type="ARBA" id="ARBA00022840"/>
    </source>
</evidence>
<dbReference type="PANTHER" id="PTHR43392:SF2">
    <property type="entry name" value="AAA-TYPE ATPASE FAMILY PROTEIN _ ANKYRIN REPEAT FAMILY PROTEIN"/>
    <property type="match status" value="1"/>
</dbReference>
<comment type="caution">
    <text evidence="5">The sequence shown here is derived from an EMBL/GenBank/DDBJ whole genome shotgun (WGS) entry which is preliminary data.</text>
</comment>
<dbReference type="InterPro" id="IPR027417">
    <property type="entry name" value="P-loop_NTPase"/>
</dbReference>
<proteinExistence type="inferred from homology"/>
<dbReference type="PANTHER" id="PTHR43392">
    <property type="entry name" value="AAA-TYPE ATPASE FAMILY PROTEIN / ANKYRIN REPEAT FAMILY PROTEIN"/>
    <property type="match status" value="1"/>
</dbReference>
<keyword evidence="6" id="KW-1185">Reference proteome</keyword>
<dbReference type="InterPro" id="IPR000641">
    <property type="entry name" value="CbxX/CfxQ"/>
</dbReference>
<name>A0A835YJN6_9STRA</name>
<dbReference type="OrthoDB" id="575at2759"/>
<sequence length="186" mass="19982">MGRMFKELGVLQSDEVICTSPADFTTGFAGGQAAIRTKEMLNKALGRVLFIDEAYGLNPQRSPSAAIMQEVVDQIVQSLTDERFKGKLVVVVAGYADDIEALMRANAGLASRFGTTIHFPDFKGEDAAEALRRLLRSDRMGCLELSPSAAAALPRMAEDLAATHGFANGRSVNEWANGVFAAVADR</sequence>
<dbReference type="InterPro" id="IPR003959">
    <property type="entry name" value="ATPase_AAA_core"/>
</dbReference>
<gene>
    <name evidence="5" type="ORF">JKP88DRAFT_141632</name>
</gene>
<accession>A0A835YJN6</accession>
<dbReference type="InterPro" id="IPR050773">
    <property type="entry name" value="CbxX/CfxQ_RuBisCO_ESX"/>
</dbReference>
<evidence type="ECO:0000259" key="4">
    <source>
        <dbReference type="Pfam" id="PF00004"/>
    </source>
</evidence>
<dbReference type="Pfam" id="PF00004">
    <property type="entry name" value="AAA"/>
    <property type="match status" value="1"/>
</dbReference>
<evidence type="ECO:0000313" key="6">
    <source>
        <dbReference type="Proteomes" id="UP000664859"/>
    </source>
</evidence>
<feature type="non-terminal residue" evidence="5">
    <location>
        <position position="1"/>
    </location>
</feature>
<reference evidence="5" key="1">
    <citation type="submission" date="2021-02" db="EMBL/GenBank/DDBJ databases">
        <title>First Annotated Genome of the Yellow-green Alga Tribonema minus.</title>
        <authorList>
            <person name="Mahan K.M."/>
        </authorList>
    </citation>
    <scope>NUCLEOTIDE SEQUENCE</scope>
    <source>
        <strain evidence="5">UTEX B ZZ1240</strain>
    </source>
</reference>
<dbReference type="GO" id="GO:0016887">
    <property type="term" value="F:ATP hydrolysis activity"/>
    <property type="evidence" value="ECO:0007669"/>
    <property type="project" value="InterPro"/>
</dbReference>
<dbReference type="EMBL" id="JAFCMP010000545">
    <property type="protein sequence ID" value="KAG5175821.1"/>
    <property type="molecule type" value="Genomic_DNA"/>
</dbReference>
<comment type="similarity">
    <text evidence="1">Belongs to the CbxX/CfxQ family.</text>
</comment>
<dbReference type="Gene3D" id="3.40.50.300">
    <property type="entry name" value="P-loop containing nucleotide triphosphate hydrolases"/>
    <property type="match status" value="1"/>
</dbReference>
<dbReference type="AlphaFoldDB" id="A0A835YJN6"/>